<dbReference type="InterPro" id="IPR001387">
    <property type="entry name" value="Cro/C1-type_HTH"/>
</dbReference>
<dbReference type="GO" id="GO:0003700">
    <property type="term" value="F:DNA-binding transcription factor activity"/>
    <property type="evidence" value="ECO:0007669"/>
    <property type="project" value="TreeGrafter"/>
</dbReference>
<dbReference type="RefSeq" id="WP_149679068.1">
    <property type="nucleotide sequence ID" value="NZ_DAONMB010000005.1"/>
</dbReference>
<keyword evidence="1" id="KW-0238">DNA-binding</keyword>
<dbReference type="PANTHER" id="PTHR46797">
    <property type="entry name" value="HTH-TYPE TRANSCRIPTIONAL REGULATOR"/>
    <property type="match status" value="1"/>
</dbReference>
<dbReference type="PROSITE" id="PS50943">
    <property type="entry name" value="HTH_CROC1"/>
    <property type="match status" value="1"/>
</dbReference>
<dbReference type="Pfam" id="PF01381">
    <property type="entry name" value="HTH_3"/>
    <property type="match status" value="1"/>
</dbReference>
<evidence type="ECO:0000259" key="2">
    <source>
        <dbReference type="PROSITE" id="PS50943"/>
    </source>
</evidence>
<dbReference type="Gene3D" id="1.10.260.40">
    <property type="entry name" value="lambda repressor-like DNA-binding domains"/>
    <property type="match status" value="1"/>
</dbReference>
<dbReference type="GO" id="GO:0003677">
    <property type="term" value="F:DNA binding"/>
    <property type="evidence" value="ECO:0007669"/>
    <property type="project" value="UniProtKB-KW"/>
</dbReference>
<dbReference type="InterPro" id="IPR014710">
    <property type="entry name" value="RmlC-like_jellyroll"/>
</dbReference>
<organism evidence="3 4">
    <name type="scientific">Thermoclostridium caenicola</name>
    <dbReference type="NCBI Taxonomy" id="659425"/>
    <lineage>
        <taxon>Bacteria</taxon>
        <taxon>Bacillati</taxon>
        <taxon>Bacillota</taxon>
        <taxon>Clostridia</taxon>
        <taxon>Eubacteriales</taxon>
        <taxon>Oscillospiraceae</taxon>
        <taxon>Thermoclostridium</taxon>
    </lineage>
</organism>
<keyword evidence="4" id="KW-1185">Reference proteome</keyword>
<dbReference type="Proteomes" id="UP000324781">
    <property type="component" value="Unassembled WGS sequence"/>
</dbReference>
<dbReference type="EMBL" id="FQZP01000035">
    <property type="protein sequence ID" value="SHJ25712.1"/>
    <property type="molecule type" value="Genomic_DNA"/>
</dbReference>
<sequence>MKIGDKIKRLRLANDMTQEELADRCELTKGYISQLERDLTSPSISTLQDILECLGSSLQDFFSEEEDVQVVFKGNDFFVKEMPEEGYDINWIVPNAKTRAMEPIIVDLQPGCSTWEDTPHQGEEFGMVLSGSVQLQLGKERMKMKKGDCFYFKPDKNHCIKNTGRTVARILWISSPPSF</sequence>
<dbReference type="InterPro" id="IPR011051">
    <property type="entry name" value="RmlC_Cupin_sf"/>
</dbReference>
<dbReference type="SUPFAM" id="SSF51182">
    <property type="entry name" value="RmlC-like cupins"/>
    <property type="match status" value="1"/>
</dbReference>
<dbReference type="SMART" id="SM00530">
    <property type="entry name" value="HTH_XRE"/>
    <property type="match status" value="1"/>
</dbReference>
<accession>A0A1M6HU08</accession>
<dbReference type="InterPro" id="IPR010982">
    <property type="entry name" value="Lambda_DNA-bd_dom_sf"/>
</dbReference>
<dbReference type="AlphaFoldDB" id="A0A1M6HU08"/>
<dbReference type="InterPro" id="IPR050807">
    <property type="entry name" value="TransReg_Diox_bact_type"/>
</dbReference>
<dbReference type="OrthoDB" id="9814553at2"/>
<dbReference type="InterPro" id="IPR013096">
    <property type="entry name" value="Cupin_2"/>
</dbReference>
<evidence type="ECO:0000313" key="3">
    <source>
        <dbReference type="EMBL" id="SHJ25712.1"/>
    </source>
</evidence>
<dbReference type="Pfam" id="PF07883">
    <property type="entry name" value="Cupin_2"/>
    <property type="match status" value="1"/>
</dbReference>
<dbReference type="CDD" id="cd02209">
    <property type="entry name" value="cupin_XRE_C"/>
    <property type="match status" value="1"/>
</dbReference>
<proteinExistence type="predicted"/>
<evidence type="ECO:0000256" key="1">
    <source>
        <dbReference type="ARBA" id="ARBA00023125"/>
    </source>
</evidence>
<name>A0A1M6HU08_9FIRM</name>
<gene>
    <name evidence="3" type="ORF">SAMN05444373_103522</name>
</gene>
<dbReference type="GO" id="GO:0005829">
    <property type="term" value="C:cytosol"/>
    <property type="evidence" value="ECO:0007669"/>
    <property type="project" value="TreeGrafter"/>
</dbReference>
<dbReference type="CDD" id="cd00093">
    <property type="entry name" value="HTH_XRE"/>
    <property type="match status" value="1"/>
</dbReference>
<reference evidence="3 4" key="1">
    <citation type="submission" date="2016-11" db="EMBL/GenBank/DDBJ databases">
        <authorList>
            <person name="Varghese N."/>
            <person name="Submissions S."/>
        </authorList>
    </citation>
    <scope>NUCLEOTIDE SEQUENCE [LARGE SCALE GENOMIC DNA]</scope>
    <source>
        <strain evidence="3 4">DSM 19027</strain>
    </source>
</reference>
<protein>
    <submittedName>
        <fullName evidence="3">Transcriptional regulator, XRE family with cupin sensor</fullName>
    </submittedName>
</protein>
<feature type="domain" description="HTH cro/C1-type" evidence="2">
    <location>
        <begin position="7"/>
        <end position="61"/>
    </location>
</feature>
<dbReference type="PANTHER" id="PTHR46797:SF2">
    <property type="entry name" value="TRANSCRIPTIONAL REGULATOR"/>
    <property type="match status" value="1"/>
</dbReference>
<dbReference type="SUPFAM" id="SSF47413">
    <property type="entry name" value="lambda repressor-like DNA-binding domains"/>
    <property type="match status" value="1"/>
</dbReference>
<dbReference type="Gene3D" id="2.60.120.10">
    <property type="entry name" value="Jelly Rolls"/>
    <property type="match status" value="1"/>
</dbReference>
<evidence type="ECO:0000313" key="4">
    <source>
        <dbReference type="Proteomes" id="UP000324781"/>
    </source>
</evidence>